<dbReference type="EMBL" id="BSYO01000028">
    <property type="protein sequence ID" value="GMH24723.1"/>
    <property type="molecule type" value="Genomic_DNA"/>
</dbReference>
<dbReference type="Proteomes" id="UP001279734">
    <property type="component" value="Unassembled WGS sequence"/>
</dbReference>
<accession>A0AAD3T7D7</accession>
<name>A0AAD3T7D7_NEPGR</name>
<reference evidence="1" key="1">
    <citation type="submission" date="2023-05" db="EMBL/GenBank/DDBJ databases">
        <title>Nepenthes gracilis genome sequencing.</title>
        <authorList>
            <person name="Fukushima K."/>
        </authorList>
    </citation>
    <scope>NUCLEOTIDE SEQUENCE</scope>
    <source>
        <strain evidence="1">SING2019-196</strain>
    </source>
</reference>
<dbReference type="AlphaFoldDB" id="A0AAD3T7D7"/>
<gene>
    <name evidence="1" type="ORF">Nepgr_026566</name>
</gene>
<proteinExistence type="predicted"/>
<evidence type="ECO:0000313" key="1">
    <source>
        <dbReference type="EMBL" id="GMH24723.1"/>
    </source>
</evidence>
<keyword evidence="2" id="KW-1185">Reference proteome</keyword>
<sequence>MRLVVFITCDFEVTSLANNDASIIHPSSNYEEDAPESTEISFARGQEGLALDFVIHQRPNKRADEKQLDSFCDQSSSSYHPDHEAKLQYVDADNQHNLTCSPVHASALVEEPRSSASVGGLKADADQARSMKQAPYLKPLKSIFKKPRDQGLAFPSLPYLIDIDCSRVGAAND</sequence>
<comment type="caution">
    <text evidence="1">The sequence shown here is derived from an EMBL/GenBank/DDBJ whole genome shotgun (WGS) entry which is preliminary data.</text>
</comment>
<evidence type="ECO:0000313" key="2">
    <source>
        <dbReference type="Proteomes" id="UP001279734"/>
    </source>
</evidence>
<protein>
    <submittedName>
        <fullName evidence="1">Uncharacterized protein</fullName>
    </submittedName>
</protein>
<organism evidence="1 2">
    <name type="scientific">Nepenthes gracilis</name>
    <name type="common">Slender pitcher plant</name>
    <dbReference type="NCBI Taxonomy" id="150966"/>
    <lineage>
        <taxon>Eukaryota</taxon>
        <taxon>Viridiplantae</taxon>
        <taxon>Streptophyta</taxon>
        <taxon>Embryophyta</taxon>
        <taxon>Tracheophyta</taxon>
        <taxon>Spermatophyta</taxon>
        <taxon>Magnoliopsida</taxon>
        <taxon>eudicotyledons</taxon>
        <taxon>Gunneridae</taxon>
        <taxon>Pentapetalae</taxon>
        <taxon>Caryophyllales</taxon>
        <taxon>Nepenthaceae</taxon>
        <taxon>Nepenthes</taxon>
    </lineage>
</organism>